<feature type="compositionally biased region" description="Basic and acidic residues" evidence="1">
    <location>
        <begin position="205"/>
        <end position="214"/>
    </location>
</feature>
<feature type="region of interest" description="Disordered" evidence="1">
    <location>
        <begin position="196"/>
        <end position="232"/>
    </location>
</feature>
<feature type="region of interest" description="Disordered" evidence="1">
    <location>
        <begin position="111"/>
        <end position="130"/>
    </location>
</feature>
<reference evidence="2" key="1">
    <citation type="submission" date="2021-01" db="EMBL/GenBank/DDBJ databases">
        <authorList>
            <person name="Corre E."/>
            <person name="Pelletier E."/>
            <person name="Niang G."/>
            <person name="Scheremetjew M."/>
            <person name="Finn R."/>
            <person name="Kale V."/>
            <person name="Holt S."/>
            <person name="Cochrane G."/>
            <person name="Meng A."/>
            <person name="Brown T."/>
            <person name="Cohen L."/>
        </authorList>
    </citation>
    <scope>NUCLEOTIDE SEQUENCE</scope>
    <source>
        <strain evidence="2">WS</strain>
    </source>
</reference>
<organism evidence="2">
    <name type="scientific">Percolomonas cosmopolitus</name>
    <dbReference type="NCBI Taxonomy" id="63605"/>
    <lineage>
        <taxon>Eukaryota</taxon>
        <taxon>Discoba</taxon>
        <taxon>Heterolobosea</taxon>
        <taxon>Tetramitia</taxon>
        <taxon>Eutetramitia</taxon>
        <taxon>Percolomonadidae</taxon>
        <taxon>Percolomonas</taxon>
    </lineage>
</organism>
<feature type="compositionally biased region" description="Polar residues" evidence="1">
    <location>
        <begin position="16"/>
        <end position="29"/>
    </location>
</feature>
<gene>
    <name evidence="2" type="ORF">PCOS0759_LOCUS3736</name>
</gene>
<name>A0A7S1KP11_9EUKA</name>
<dbReference type="AlphaFoldDB" id="A0A7S1KP11"/>
<feature type="region of interest" description="Disordered" evidence="1">
    <location>
        <begin position="273"/>
        <end position="332"/>
    </location>
</feature>
<proteinExistence type="predicted"/>
<evidence type="ECO:0000256" key="1">
    <source>
        <dbReference type="SAM" id="MobiDB-lite"/>
    </source>
</evidence>
<dbReference type="EMBL" id="HBGD01004499">
    <property type="protein sequence ID" value="CAD9080496.1"/>
    <property type="molecule type" value="Transcribed_RNA"/>
</dbReference>
<accession>A0A7S1KP11</accession>
<evidence type="ECO:0000313" key="2">
    <source>
        <dbReference type="EMBL" id="CAD9080496.1"/>
    </source>
</evidence>
<protein>
    <submittedName>
        <fullName evidence="2">Uncharacterized protein</fullName>
    </submittedName>
</protein>
<feature type="region of interest" description="Disordered" evidence="1">
    <location>
        <begin position="16"/>
        <end position="37"/>
    </location>
</feature>
<sequence length="480" mass="53690">MSSPLTRHSHLPFHTSISTRFPSATNTATSSPLPRSLSSHLVHHDTLPQYDFQRSPYVSKHLRERQRQESQDQLHKLRAAVAAETDSTENAPLLHEYQEFTINMGSESRIRRQAGSAGGTSVVGRLESSRATGAIMRTNAASSPHLKDSHDSSAENPLAFSGRALNFSSLDDSHLGLAPPKRKFSHDTKKLLASDLNYAPHRTPQKKETQEQDNKASTSRAANERRATAALEEDLPASAKIAVDHMRDEFVIRDNLSTLTDKSMQIEQSISDMQGHSAARTEKLSVSSSSLRRTPRSVRMEDTTRWQHQQQRTPPVRPAHRTPAPGENGLPSVALNVVNTPHTKTRRVVHHRSGGRHHNEESFHHTTSSLSLDDLQGSHNVVHFGDSSFRMNGTDLNDDDAITTTDDNVTNGEDSFSALQRTLPHRKISEKFSLSQLKFYHDTRNRLMKQLKSLRAQENVILEQLDVNARRTTQLLENVA</sequence>